<evidence type="ECO:0000256" key="1">
    <source>
        <dbReference type="ARBA" id="ARBA00022729"/>
    </source>
</evidence>
<evidence type="ECO:0000313" key="4">
    <source>
        <dbReference type="EMBL" id="OAB76125.1"/>
    </source>
</evidence>
<feature type="domain" description="Secretion system C-terminal sorting" evidence="3">
    <location>
        <begin position="175"/>
        <end position="233"/>
    </location>
</feature>
<proteinExistence type="predicted"/>
<dbReference type="EMBL" id="LRXL01000052">
    <property type="protein sequence ID" value="OAB76125.1"/>
    <property type="molecule type" value="Genomic_DNA"/>
</dbReference>
<dbReference type="AlphaFoldDB" id="A0A167F2L7"/>
<name>A0A167F2L7_9FLAO</name>
<organism evidence="4 5">
    <name type="scientific">Cochleicola gelatinilyticus</name>
    <dbReference type="NCBI Taxonomy" id="1763537"/>
    <lineage>
        <taxon>Bacteria</taxon>
        <taxon>Pseudomonadati</taxon>
        <taxon>Bacteroidota</taxon>
        <taxon>Flavobacteriia</taxon>
        <taxon>Flavobacteriales</taxon>
        <taxon>Flavobacteriaceae</taxon>
        <taxon>Cochleicola</taxon>
    </lineage>
</organism>
<evidence type="ECO:0000259" key="3">
    <source>
        <dbReference type="Pfam" id="PF18962"/>
    </source>
</evidence>
<evidence type="ECO:0000313" key="5">
    <source>
        <dbReference type="Proteomes" id="UP000077013"/>
    </source>
</evidence>
<dbReference type="Proteomes" id="UP000077013">
    <property type="component" value="Unassembled WGS sequence"/>
</dbReference>
<evidence type="ECO:0000256" key="2">
    <source>
        <dbReference type="SAM" id="SignalP"/>
    </source>
</evidence>
<dbReference type="RefSeq" id="WP_068593381.1">
    <property type="nucleotide sequence ID" value="NZ_LRXL01000052.1"/>
</dbReference>
<dbReference type="NCBIfam" id="TIGR04183">
    <property type="entry name" value="Por_Secre_tail"/>
    <property type="match status" value="1"/>
</dbReference>
<keyword evidence="5" id="KW-1185">Reference proteome</keyword>
<reference evidence="4 5" key="1">
    <citation type="submission" date="2016-02" db="EMBL/GenBank/DDBJ databases">
        <title>Ulvibacter sp. LPB0005, isolated from Thais luteostoma.</title>
        <authorList>
            <person name="Shin S.-K."/>
            <person name="Yi H."/>
        </authorList>
    </citation>
    <scope>NUCLEOTIDE SEQUENCE [LARGE SCALE GENOMIC DNA]</scope>
    <source>
        <strain evidence="4 5">LPB0005</strain>
    </source>
</reference>
<feature type="signal peptide" evidence="2">
    <location>
        <begin position="1"/>
        <end position="19"/>
    </location>
</feature>
<comment type="caution">
    <text evidence="4">The sequence shown here is derived from an EMBL/GenBank/DDBJ whole genome shotgun (WGS) entry which is preliminary data.</text>
</comment>
<protein>
    <recommendedName>
        <fullName evidence="3">Secretion system C-terminal sorting domain-containing protein</fullName>
    </recommendedName>
</protein>
<feature type="chain" id="PRO_5007886091" description="Secretion system C-terminal sorting domain-containing protein" evidence="2">
    <location>
        <begin position="20"/>
        <end position="238"/>
    </location>
</feature>
<keyword evidence="1 2" id="KW-0732">Signal</keyword>
<dbReference type="InterPro" id="IPR026444">
    <property type="entry name" value="Secre_tail"/>
</dbReference>
<dbReference type="OrthoDB" id="1247931at2"/>
<dbReference type="Pfam" id="PF18962">
    <property type="entry name" value="Por_Secre_tail"/>
    <property type="match status" value="1"/>
</dbReference>
<accession>A0A167F2L7</accession>
<gene>
    <name evidence="4" type="ORF">ULVI_13800</name>
</gene>
<sequence>MKKNLLLACLFLTALTMNAQFTITDVNGDEYDDGDVISFATFNDAAANFDFFVTNTGDDVIRTRILFESAENADGSGLELCYGLCYTGITIGNVYPPGDDSIDIAPGASTGQGNHIYNAVGGDQVISYVFKFYEVDEAGNEIGESKRLTYEYNPALGINENSKLDLTLASTVISNYLTVTSAEDLMMNVYDMRGAIVKTTKIGAGRQDVNLSNLSSQVYLVSFKNEAGASKTVKVIKN</sequence>